<proteinExistence type="predicted"/>
<accession>A0ABQ7B1R6</accession>
<sequence length="51" mass="5595">MVNPQLLLPELKAGRSKETVVKIQERGRAYADDIGLVDEQSTVIPLLAFTA</sequence>
<comment type="caution">
    <text evidence="1">The sequence shown here is derived from an EMBL/GenBank/DDBJ whole genome shotgun (WGS) entry which is preliminary data.</text>
</comment>
<evidence type="ECO:0000313" key="1">
    <source>
        <dbReference type="EMBL" id="KAF3520385.1"/>
    </source>
</evidence>
<dbReference type="EMBL" id="QGKV02001556">
    <property type="protein sequence ID" value="KAF3520385.1"/>
    <property type="molecule type" value="Genomic_DNA"/>
</dbReference>
<gene>
    <name evidence="1" type="ORF">DY000_02061631</name>
</gene>
<dbReference type="Proteomes" id="UP000266723">
    <property type="component" value="Unassembled WGS sequence"/>
</dbReference>
<keyword evidence="2" id="KW-1185">Reference proteome</keyword>
<organism evidence="1 2">
    <name type="scientific">Brassica cretica</name>
    <name type="common">Mustard</name>
    <dbReference type="NCBI Taxonomy" id="69181"/>
    <lineage>
        <taxon>Eukaryota</taxon>
        <taxon>Viridiplantae</taxon>
        <taxon>Streptophyta</taxon>
        <taxon>Embryophyta</taxon>
        <taxon>Tracheophyta</taxon>
        <taxon>Spermatophyta</taxon>
        <taxon>Magnoliopsida</taxon>
        <taxon>eudicotyledons</taxon>
        <taxon>Gunneridae</taxon>
        <taxon>Pentapetalae</taxon>
        <taxon>rosids</taxon>
        <taxon>malvids</taxon>
        <taxon>Brassicales</taxon>
        <taxon>Brassicaceae</taxon>
        <taxon>Brassiceae</taxon>
        <taxon>Brassica</taxon>
    </lineage>
</organism>
<name>A0ABQ7B1R6_BRACR</name>
<evidence type="ECO:0000313" key="2">
    <source>
        <dbReference type="Proteomes" id="UP000266723"/>
    </source>
</evidence>
<reference evidence="1 2" key="1">
    <citation type="journal article" date="2020" name="BMC Genomics">
        <title>Intraspecific diversification of the crop wild relative Brassica cretica Lam. using demographic model selection.</title>
        <authorList>
            <person name="Kioukis A."/>
            <person name="Michalopoulou V.A."/>
            <person name="Briers L."/>
            <person name="Pirintsos S."/>
            <person name="Studholme D.J."/>
            <person name="Pavlidis P."/>
            <person name="Sarris P.F."/>
        </authorList>
    </citation>
    <scope>NUCLEOTIDE SEQUENCE [LARGE SCALE GENOMIC DNA]</scope>
    <source>
        <strain evidence="2">cv. PFS-1207/04</strain>
    </source>
</reference>
<protein>
    <submittedName>
        <fullName evidence="1">Uncharacterized protein</fullName>
    </submittedName>
</protein>